<protein>
    <submittedName>
        <fullName evidence="5">Ribokinase</fullName>
        <ecNumber evidence="5">2.7.1.15</ecNumber>
    </submittedName>
</protein>
<evidence type="ECO:0000313" key="5">
    <source>
        <dbReference type="EMBL" id="OIQ68336.1"/>
    </source>
</evidence>
<name>A0A1J5PC64_9ZZZZ</name>
<dbReference type="GO" id="GO:0004747">
    <property type="term" value="F:ribokinase activity"/>
    <property type="evidence" value="ECO:0007669"/>
    <property type="project" value="UniProtKB-EC"/>
</dbReference>
<comment type="similarity">
    <text evidence="1">Belongs to the carbohydrate kinase PfkB family.</text>
</comment>
<dbReference type="InterPro" id="IPR029056">
    <property type="entry name" value="Ribokinase-like"/>
</dbReference>
<accession>A0A1J5PC64</accession>
<dbReference type="InterPro" id="IPR002173">
    <property type="entry name" value="Carboh/pur_kinase_PfkB_CS"/>
</dbReference>
<dbReference type="PANTHER" id="PTHR10584:SF166">
    <property type="entry name" value="RIBOKINASE"/>
    <property type="match status" value="1"/>
</dbReference>
<organism evidence="5">
    <name type="scientific">mine drainage metagenome</name>
    <dbReference type="NCBI Taxonomy" id="410659"/>
    <lineage>
        <taxon>unclassified sequences</taxon>
        <taxon>metagenomes</taxon>
        <taxon>ecological metagenomes</taxon>
    </lineage>
</organism>
<evidence type="ECO:0000256" key="3">
    <source>
        <dbReference type="ARBA" id="ARBA00022777"/>
    </source>
</evidence>
<dbReference type="Pfam" id="PF00294">
    <property type="entry name" value="PfkB"/>
    <property type="match status" value="1"/>
</dbReference>
<dbReference type="PRINTS" id="PR00990">
    <property type="entry name" value="RIBOKINASE"/>
</dbReference>
<dbReference type="EC" id="2.7.1.15" evidence="5"/>
<dbReference type="AlphaFoldDB" id="A0A1J5PC64"/>
<evidence type="ECO:0000256" key="1">
    <source>
        <dbReference type="ARBA" id="ARBA00010688"/>
    </source>
</evidence>
<feature type="domain" description="Carbohydrate kinase PfkB" evidence="4">
    <location>
        <begin position="2"/>
        <end position="193"/>
    </location>
</feature>
<gene>
    <name evidence="5" type="primary">rbsK_3</name>
    <name evidence="5" type="ORF">GALL_500730</name>
</gene>
<dbReference type="InterPro" id="IPR011611">
    <property type="entry name" value="PfkB_dom"/>
</dbReference>
<dbReference type="PROSITE" id="PS00584">
    <property type="entry name" value="PFKB_KINASES_2"/>
    <property type="match status" value="1"/>
</dbReference>
<dbReference type="Gene3D" id="3.40.1190.20">
    <property type="match status" value="1"/>
</dbReference>
<evidence type="ECO:0000256" key="2">
    <source>
        <dbReference type="ARBA" id="ARBA00022679"/>
    </source>
</evidence>
<proteinExistence type="inferred from homology"/>
<dbReference type="EMBL" id="MLJW01005371">
    <property type="protein sequence ID" value="OIQ68336.1"/>
    <property type="molecule type" value="Genomic_DNA"/>
</dbReference>
<sequence length="205" mass="20869">MIAVDDRGENNIIIVSGANQEADPDLLRPTAGDIVLAQLETPLSLVITAFKIAKDSGATTILNPAPASPLPLELLNLVDYLIPNEHEAAEITGIATGTNDGALAAATELRRLGVETCVLTLGARGALLVSIDGASFHPAFPVTPIDTTAAGDAFCGAFAAALAAGESLNDAITFANASAALTTTAYGAVPSLPRRAAILELTGRR</sequence>
<evidence type="ECO:0000259" key="4">
    <source>
        <dbReference type="Pfam" id="PF00294"/>
    </source>
</evidence>
<reference evidence="5" key="1">
    <citation type="submission" date="2016-10" db="EMBL/GenBank/DDBJ databases">
        <title>Sequence of Gallionella enrichment culture.</title>
        <authorList>
            <person name="Poehlein A."/>
            <person name="Muehling M."/>
            <person name="Daniel R."/>
        </authorList>
    </citation>
    <scope>NUCLEOTIDE SEQUENCE</scope>
</reference>
<dbReference type="PANTHER" id="PTHR10584">
    <property type="entry name" value="SUGAR KINASE"/>
    <property type="match status" value="1"/>
</dbReference>
<dbReference type="GO" id="GO:0005829">
    <property type="term" value="C:cytosol"/>
    <property type="evidence" value="ECO:0007669"/>
    <property type="project" value="TreeGrafter"/>
</dbReference>
<comment type="caution">
    <text evidence="5">The sequence shown here is derived from an EMBL/GenBank/DDBJ whole genome shotgun (WGS) entry which is preliminary data.</text>
</comment>
<keyword evidence="3 5" id="KW-0418">Kinase</keyword>
<dbReference type="InterPro" id="IPR002139">
    <property type="entry name" value="Ribo/fructo_kinase"/>
</dbReference>
<keyword evidence="2 5" id="KW-0808">Transferase</keyword>
<dbReference type="SUPFAM" id="SSF53613">
    <property type="entry name" value="Ribokinase-like"/>
    <property type="match status" value="1"/>
</dbReference>